<dbReference type="InterPro" id="IPR007157">
    <property type="entry name" value="PspA_VIPP1"/>
</dbReference>
<gene>
    <name evidence="4" type="ORF">GCM10008090_17090</name>
</gene>
<organism evidence="4 5">
    <name type="scientific">Arenicella chitinivorans</name>
    <dbReference type="NCBI Taxonomy" id="1329800"/>
    <lineage>
        <taxon>Bacteria</taxon>
        <taxon>Pseudomonadati</taxon>
        <taxon>Pseudomonadota</taxon>
        <taxon>Gammaproteobacteria</taxon>
        <taxon>Arenicellales</taxon>
        <taxon>Arenicellaceae</taxon>
        <taxon>Arenicella</taxon>
    </lineage>
</organism>
<reference evidence="4" key="2">
    <citation type="submission" date="2020-09" db="EMBL/GenBank/DDBJ databases">
        <authorList>
            <person name="Sun Q."/>
            <person name="Kim S."/>
        </authorList>
    </citation>
    <scope>NUCLEOTIDE SEQUENCE</scope>
    <source>
        <strain evidence="4">KCTC 12711</strain>
    </source>
</reference>
<dbReference type="Pfam" id="PF04012">
    <property type="entry name" value="PspA_IM30"/>
    <property type="match status" value="1"/>
</dbReference>
<keyword evidence="5" id="KW-1185">Reference proteome</keyword>
<dbReference type="AlphaFoldDB" id="A0A918VMH3"/>
<proteinExistence type="inferred from homology"/>
<feature type="compositionally biased region" description="Low complexity" evidence="3">
    <location>
        <begin position="183"/>
        <end position="201"/>
    </location>
</feature>
<name>A0A918VMH3_9GAMM</name>
<accession>A0A918VMH3</accession>
<dbReference type="PANTHER" id="PTHR31088">
    <property type="entry name" value="MEMBRANE-ASSOCIATED PROTEIN VIPP1, CHLOROPLASTIC"/>
    <property type="match status" value="1"/>
</dbReference>
<evidence type="ECO:0000256" key="3">
    <source>
        <dbReference type="SAM" id="MobiDB-lite"/>
    </source>
</evidence>
<evidence type="ECO:0000313" key="5">
    <source>
        <dbReference type="Proteomes" id="UP000614811"/>
    </source>
</evidence>
<comment type="caution">
    <text evidence="4">The sequence shown here is derived from an EMBL/GenBank/DDBJ whole genome shotgun (WGS) entry which is preliminary data.</text>
</comment>
<sequence length="230" mass="25428">MNIWSKMITALRGGVNEAGEAIVDAQALRILDQEIRDASEELNKSKDGLASLIAQQKLAEERASSLKADIKKHEGFIESALEKGDESLAVEIAERVANFEDRLEAESEAGKQYKSQADALRDSMKNAEHQIKQLKQQTETIKATEAVQRAQRVVAERHNGSNSKLRTALDSLERIQEKQKLNAAKMSAAAEMAEESSNSSLDQKLRDAGITSENSADQVLQRIKAKQKKK</sequence>
<reference evidence="4" key="1">
    <citation type="journal article" date="2014" name="Int. J. Syst. Evol. Microbiol.">
        <title>Complete genome sequence of Corynebacterium casei LMG S-19264T (=DSM 44701T), isolated from a smear-ripened cheese.</title>
        <authorList>
            <consortium name="US DOE Joint Genome Institute (JGI-PGF)"/>
            <person name="Walter F."/>
            <person name="Albersmeier A."/>
            <person name="Kalinowski J."/>
            <person name="Ruckert C."/>
        </authorList>
    </citation>
    <scope>NUCLEOTIDE SEQUENCE</scope>
    <source>
        <strain evidence="4">KCTC 12711</strain>
    </source>
</reference>
<evidence type="ECO:0000256" key="1">
    <source>
        <dbReference type="ARBA" id="ARBA00043985"/>
    </source>
</evidence>
<comment type="similarity">
    <text evidence="1">Belongs to the PspA/Vipp/IM30 family.</text>
</comment>
<evidence type="ECO:0000256" key="2">
    <source>
        <dbReference type="SAM" id="Coils"/>
    </source>
</evidence>
<dbReference type="EMBL" id="BMXA01000002">
    <property type="protein sequence ID" value="GHA07843.1"/>
    <property type="molecule type" value="Genomic_DNA"/>
</dbReference>
<feature type="coiled-coil region" evidence="2">
    <location>
        <begin position="28"/>
        <end position="69"/>
    </location>
</feature>
<protein>
    <submittedName>
        <fullName evidence="4">Phage shock protein A</fullName>
    </submittedName>
</protein>
<dbReference type="PANTHER" id="PTHR31088:SF9">
    <property type="entry name" value="PHAGE SHOCK PROTEIN A"/>
    <property type="match status" value="1"/>
</dbReference>
<dbReference type="RefSeq" id="WP_189399834.1">
    <property type="nucleotide sequence ID" value="NZ_BMXA01000002.1"/>
</dbReference>
<evidence type="ECO:0000313" key="4">
    <source>
        <dbReference type="EMBL" id="GHA07843.1"/>
    </source>
</evidence>
<keyword evidence="2" id="KW-0175">Coiled coil</keyword>
<feature type="region of interest" description="Disordered" evidence="3">
    <location>
        <begin position="183"/>
        <end position="230"/>
    </location>
</feature>
<feature type="coiled-coil region" evidence="2">
    <location>
        <begin position="110"/>
        <end position="144"/>
    </location>
</feature>
<dbReference type="Proteomes" id="UP000614811">
    <property type="component" value="Unassembled WGS sequence"/>
</dbReference>